<dbReference type="AlphaFoldDB" id="A0A6G1KY67"/>
<dbReference type="Gene3D" id="6.20.130.10">
    <property type="match status" value="1"/>
</dbReference>
<dbReference type="Pfam" id="PF21492">
    <property type="entry name" value="bL31_N"/>
    <property type="match status" value="1"/>
</dbReference>
<dbReference type="PANTHER" id="PTHR28174">
    <property type="entry name" value="54S RIBOSOMAL PROTEIN L36, MITOCHONDRIAL"/>
    <property type="match status" value="1"/>
</dbReference>
<feature type="compositionally biased region" description="Basic and acidic residues" evidence="1">
    <location>
        <begin position="96"/>
        <end position="114"/>
    </location>
</feature>
<protein>
    <recommendedName>
        <fullName evidence="2">Ribosomal protein bL31m N-terminal domain-containing protein</fullName>
    </recommendedName>
</protein>
<dbReference type="GO" id="GO:0003735">
    <property type="term" value="F:structural constituent of ribosome"/>
    <property type="evidence" value="ECO:0007669"/>
    <property type="project" value="InterPro"/>
</dbReference>
<feature type="domain" description="Ribosomal protein bL31m N-terminal" evidence="2">
    <location>
        <begin position="2"/>
        <end position="36"/>
    </location>
</feature>
<feature type="compositionally biased region" description="Basic and acidic residues" evidence="1">
    <location>
        <begin position="70"/>
        <end position="79"/>
    </location>
</feature>
<evidence type="ECO:0000259" key="2">
    <source>
        <dbReference type="Pfam" id="PF21492"/>
    </source>
</evidence>
<dbReference type="GO" id="GO:0032543">
    <property type="term" value="P:mitochondrial translation"/>
    <property type="evidence" value="ECO:0007669"/>
    <property type="project" value="InterPro"/>
</dbReference>
<feature type="compositionally biased region" description="Polar residues" evidence="1">
    <location>
        <begin position="1"/>
        <end position="18"/>
    </location>
</feature>
<dbReference type="GO" id="GO:0005762">
    <property type="term" value="C:mitochondrial large ribosomal subunit"/>
    <property type="evidence" value="ECO:0007669"/>
    <property type="project" value="InterPro"/>
</dbReference>
<dbReference type="InterPro" id="IPR048874">
    <property type="entry name" value="Ribosomal_bL31m_N"/>
</dbReference>
<evidence type="ECO:0000313" key="3">
    <source>
        <dbReference type="EMBL" id="KAF2765566.1"/>
    </source>
</evidence>
<sequence>MVTLSDGSTFLHRTTSPQPVYKSTKDTRNNALWNPSSQKLLNIEEDEAGRLKRFRRRFGRGFDFDAMEAEQARDGKEAVSADGQDESLLDLISDFRQNEQKKGKAAGKTEEAKKSGKGKGGQK</sequence>
<dbReference type="InterPro" id="IPR034600">
    <property type="entry name" value="Ribosomal_bL31m"/>
</dbReference>
<keyword evidence="4" id="KW-1185">Reference proteome</keyword>
<feature type="region of interest" description="Disordered" evidence="1">
    <location>
        <begin position="69"/>
        <end position="123"/>
    </location>
</feature>
<organism evidence="3 4">
    <name type="scientific">Teratosphaeria nubilosa</name>
    <dbReference type="NCBI Taxonomy" id="161662"/>
    <lineage>
        <taxon>Eukaryota</taxon>
        <taxon>Fungi</taxon>
        <taxon>Dikarya</taxon>
        <taxon>Ascomycota</taxon>
        <taxon>Pezizomycotina</taxon>
        <taxon>Dothideomycetes</taxon>
        <taxon>Dothideomycetidae</taxon>
        <taxon>Mycosphaerellales</taxon>
        <taxon>Teratosphaeriaceae</taxon>
        <taxon>Teratosphaeria</taxon>
    </lineage>
</organism>
<accession>A0A6G1KY67</accession>
<feature type="region of interest" description="Disordered" evidence="1">
    <location>
        <begin position="1"/>
        <end position="32"/>
    </location>
</feature>
<dbReference type="PANTHER" id="PTHR28174:SF1">
    <property type="entry name" value="LARGE RIBOSOMAL SUBUNIT PROTEIN BL31M"/>
    <property type="match status" value="1"/>
</dbReference>
<proteinExistence type="predicted"/>
<evidence type="ECO:0000256" key="1">
    <source>
        <dbReference type="SAM" id="MobiDB-lite"/>
    </source>
</evidence>
<gene>
    <name evidence="3" type="ORF">EJ03DRAFT_330815</name>
</gene>
<name>A0A6G1KY67_9PEZI</name>
<dbReference type="OrthoDB" id="5587740at2759"/>
<dbReference type="Proteomes" id="UP000799436">
    <property type="component" value="Unassembled WGS sequence"/>
</dbReference>
<evidence type="ECO:0000313" key="4">
    <source>
        <dbReference type="Proteomes" id="UP000799436"/>
    </source>
</evidence>
<reference evidence="3" key="1">
    <citation type="journal article" date="2020" name="Stud. Mycol.">
        <title>101 Dothideomycetes genomes: a test case for predicting lifestyles and emergence of pathogens.</title>
        <authorList>
            <person name="Haridas S."/>
            <person name="Albert R."/>
            <person name="Binder M."/>
            <person name="Bloem J."/>
            <person name="Labutti K."/>
            <person name="Salamov A."/>
            <person name="Andreopoulos B."/>
            <person name="Baker S."/>
            <person name="Barry K."/>
            <person name="Bills G."/>
            <person name="Bluhm B."/>
            <person name="Cannon C."/>
            <person name="Castanera R."/>
            <person name="Culley D."/>
            <person name="Daum C."/>
            <person name="Ezra D."/>
            <person name="Gonzalez J."/>
            <person name="Henrissat B."/>
            <person name="Kuo A."/>
            <person name="Liang C."/>
            <person name="Lipzen A."/>
            <person name="Lutzoni F."/>
            <person name="Magnuson J."/>
            <person name="Mondo S."/>
            <person name="Nolan M."/>
            <person name="Ohm R."/>
            <person name="Pangilinan J."/>
            <person name="Park H.-J."/>
            <person name="Ramirez L."/>
            <person name="Alfaro M."/>
            <person name="Sun H."/>
            <person name="Tritt A."/>
            <person name="Yoshinaga Y."/>
            <person name="Zwiers L.-H."/>
            <person name="Turgeon B."/>
            <person name="Goodwin S."/>
            <person name="Spatafora J."/>
            <person name="Crous P."/>
            <person name="Grigoriev I."/>
        </authorList>
    </citation>
    <scope>NUCLEOTIDE SEQUENCE</scope>
    <source>
        <strain evidence="3">CBS 116005</strain>
    </source>
</reference>
<dbReference type="EMBL" id="ML995888">
    <property type="protein sequence ID" value="KAF2765566.1"/>
    <property type="molecule type" value="Genomic_DNA"/>
</dbReference>